<dbReference type="AlphaFoldDB" id="A0A1Q3AFT2"/>
<dbReference type="EMBL" id="BDGX01000039">
    <property type="protein sequence ID" value="GAV54485.1"/>
    <property type="molecule type" value="Genomic_DNA"/>
</dbReference>
<feature type="region of interest" description="Disordered" evidence="1">
    <location>
        <begin position="268"/>
        <end position="319"/>
    </location>
</feature>
<sequence>MRQDNRMVAPSLVGDSVRNVDDTHSGDSRSGPIDHATSSSMVLNKIQPQDSSVDGSYTTVAELNREGALLTDEMDMDQIINATDRVREDPDQHRQWLKLLKKRQLEQSRDNSTSHSNKSIGSSNVSPVRSSESKSLLGPVDSGDDQITFSPQHKSGHIIRNSNGEIIRDESHRPHLARGESYQSAGGTGETLPIDEREERPGRRTVRSLDTGSREYLRSLSRSLSRDPAAHRRNQQVSTAEAGESLENARLYSTNNYSISQADLENAPHIIQTLKEEPEEPEESHQYHEHVQTSERSNPSPFSKDAIPDEHATHEARHL</sequence>
<feature type="compositionally biased region" description="Basic and acidic residues" evidence="1">
    <location>
        <begin position="283"/>
        <end position="293"/>
    </location>
</feature>
<reference evidence="2 3" key="1">
    <citation type="submission" date="2016-08" db="EMBL/GenBank/DDBJ databases">
        <title>Draft genome sequence of allopolyploid Zygosaccharomyces rouxii.</title>
        <authorList>
            <person name="Watanabe J."/>
            <person name="Uehara K."/>
            <person name="Mogi Y."/>
            <person name="Tsukioka Y."/>
        </authorList>
    </citation>
    <scope>NUCLEOTIDE SEQUENCE [LARGE SCALE GENOMIC DNA]</scope>
    <source>
        <strain evidence="2 3">NBRC 110957</strain>
    </source>
</reference>
<protein>
    <submittedName>
        <fullName evidence="2">Uncharacterized protein</fullName>
    </submittedName>
</protein>
<evidence type="ECO:0000313" key="2">
    <source>
        <dbReference type="EMBL" id="GAV54485.1"/>
    </source>
</evidence>
<dbReference type="OrthoDB" id="4068767at2759"/>
<evidence type="ECO:0000313" key="3">
    <source>
        <dbReference type="Proteomes" id="UP000187013"/>
    </source>
</evidence>
<dbReference type="Proteomes" id="UP000187013">
    <property type="component" value="Unassembled WGS sequence"/>
</dbReference>
<feature type="region of interest" description="Disordered" evidence="1">
    <location>
        <begin position="1"/>
        <end position="55"/>
    </location>
</feature>
<gene>
    <name evidence="2" type="ORF">ZYGR_0AM00230</name>
</gene>
<feature type="region of interest" description="Disordered" evidence="1">
    <location>
        <begin position="100"/>
        <end position="242"/>
    </location>
</feature>
<comment type="caution">
    <text evidence="2">The sequence shown here is derived from an EMBL/GenBank/DDBJ whole genome shotgun (WGS) entry which is preliminary data.</text>
</comment>
<accession>A0A1Q3AFT2</accession>
<feature type="compositionally biased region" description="Polar residues" evidence="1">
    <location>
        <begin position="36"/>
        <end position="55"/>
    </location>
</feature>
<feature type="compositionally biased region" description="Low complexity" evidence="1">
    <location>
        <begin position="119"/>
        <end position="135"/>
    </location>
</feature>
<feature type="compositionally biased region" description="Basic and acidic residues" evidence="1">
    <location>
        <begin position="306"/>
        <end position="319"/>
    </location>
</feature>
<feature type="compositionally biased region" description="Basic and acidic residues" evidence="1">
    <location>
        <begin position="18"/>
        <end position="27"/>
    </location>
</feature>
<evidence type="ECO:0000256" key="1">
    <source>
        <dbReference type="SAM" id="MobiDB-lite"/>
    </source>
</evidence>
<name>A0A1Q3AFT2_ZYGRO</name>
<proteinExistence type="predicted"/>
<organism evidence="2 3">
    <name type="scientific">Zygosaccharomyces rouxii</name>
    <dbReference type="NCBI Taxonomy" id="4956"/>
    <lineage>
        <taxon>Eukaryota</taxon>
        <taxon>Fungi</taxon>
        <taxon>Dikarya</taxon>
        <taxon>Ascomycota</taxon>
        <taxon>Saccharomycotina</taxon>
        <taxon>Saccharomycetes</taxon>
        <taxon>Saccharomycetales</taxon>
        <taxon>Saccharomycetaceae</taxon>
        <taxon>Zygosaccharomyces</taxon>
    </lineage>
</organism>